<reference evidence="2" key="1">
    <citation type="journal article" date="2023" name="Science">
        <title>Genome structures resolve the early diversification of teleost fishes.</title>
        <authorList>
            <person name="Parey E."/>
            <person name="Louis A."/>
            <person name="Montfort J."/>
            <person name="Bouchez O."/>
            <person name="Roques C."/>
            <person name="Iampietro C."/>
            <person name="Lluch J."/>
            <person name="Castinel A."/>
            <person name="Donnadieu C."/>
            <person name="Desvignes T."/>
            <person name="Floi Bucao C."/>
            <person name="Jouanno E."/>
            <person name="Wen M."/>
            <person name="Mejri S."/>
            <person name="Dirks R."/>
            <person name="Jansen H."/>
            <person name="Henkel C."/>
            <person name="Chen W.J."/>
            <person name="Zahm M."/>
            <person name="Cabau C."/>
            <person name="Klopp C."/>
            <person name="Thompson A.W."/>
            <person name="Robinson-Rechavi M."/>
            <person name="Braasch I."/>
            <person name="Lecointre G."/>
            <person name="Bobe J."/>
            <person name="Postlethwait J.H."/>
            <person name="Berthelot C."/>
            <person name="Roest Crollius H."/>
            <person name="Guiguen Y."/>
        </authorList>
    </citation>
    <scope>NUCLEOTIDE SEQUENCE</scope>
    <source>
        <strain evidence="2">WJC10195</strain>
    </source>
</reference>
<evidence type="ECO:0000256" key="1">
    <source>
        <dbReference type="SAM" id="MobiDB-lite"/>
    </source>
</evidence>
<feature type="region of interest" description="Disordered" evidence="1">
    <location>
        <begin position="1"/>
        <end position="38"/>
    </location>
</feature>
<evidence type="ECO:0000313" key="3">
    <source>
        <dbReference type="Proteomes" id="UP001152622"/>
    </source>
</evidence>
<dbReference type="Proteomes" id="UP001152622">
    <property type="component" value="Chromosome 4"/>
</dbReference>
<dbReference type="AlphaFoldDB" id="A0A9Q1J1M8"/>
<dbReference type="EMBL" id="JAINUF010000004">
    <property type="protein sequence ID" value="KAJ8363484.1"/>
    <property type="molecule type" value="Genomic_DNA"/>
</dbReference>
<feature type="region of interest" description="Disordered" evidence="1">
    <location>
        <begin position="136"/>
        <end position="184"/>
    </location>
</feature>
<name>A0A9Q1J1M8_SYNKA</name>
<feature type="compositionally biased region" description="Basic residues" evidence="1">
    <location>
        <begin position="172"/>
        <end position="184"/>
    </location>
</feature>
<feature type="compositionally biased region" description="Polar residues" evidence="1">
    <location>
        <begin position="17"/>
        <end position="28"/>
    </location>
</feature>
<proteinExistence type="predicted"/>
<gene>
    <name evidence="2" type="ORF">SKAU_G00123150</name>
</gene>
<evidence type="ECO:0000313" key="2">
    <source>
        <dbReference type="EMBL" id="KAJ8363484.1"/>
    </source>
</evidence>
<protein>
    <submittedName>
        <fullName evidence="2">Uncharacterized protein</fullName>
    </submittedName>
</protein>
<comment type="caution">
    <text evidence="2">The sequence shown here is derived from an EMBL/GenBank/DDBJ whole genome shotgun (WGS) entry which is preliminary data.</text>
</comment>
<feature type="compositionally biased region" description="Basic and acidic residues" evidence="1">
    <location>
        <begin position="1"/>
        <end position="12"/>
    </location>
</feature>
<keyword evidence="3" id="KW-1185">Reference proteome</keyword>
<organism evidence="2 3">
    <name type="scientific">Synaphobranchus kaupii</name>
    <name type="common">Kaup's arrowtooth eel</name>
    <dbReference type="NCBI Taxonomy" id="118154"/>
    <lineage>
        <taxon>Eukaryota</taxon>
        <taxon>Metazoa</taxon>
        <taxon>Chordata</taxon>
        <taxon>Craniata</taxon>
        <taxon>Vertebrata</taxon>
        <taxon>Euteleostomi</taxon>
        <taxon>Actinopterygii</taxon>
        <taxon>Neopterygii</taxon>
        <taxon>Teleostei</taxon>
        <taxon>Anguilliformes</taxon>
        <taxon>Synaphobranchidae</taxon>
        <taxon>Synaphobranchus</taxon>
    </lineage>
</organism>
<sequence length="184" mass="20214">MGVLMERAEGRADAQGNEGSPDSITGQTWVPRPGPGAASKRALCLHTCEPPSAMGLLKDPRPSGASLAEPVIYSANYSRLRTAIPLEGVGRRGLQSAHGPFLPNLPFCVIIQEDGWPEGLQGQWKPVSFIIWRNEDSSGARRRDPRTRQQGRPSSRSGVKRMRRAATGAARRERRKQRHLPAVY</sequence>
<accession>A0A9Q1J1M8</accession>